<dbReference type="EMBL" id="MT143157">
    <property type="protein sequence ID" value="QJA93540.1"/>
    <property type="molecule type" value="Genomic_DNA"/>
</dbReference>
<proteinExistence type="predicted"/>
<gene>
    <name evidence="1" type="ORF">MM415B04191_0003</name>
</gene>
<dbReference type="AlphaFoldDB" id="A0A6M3LFI2"/>
<evidence type="ECO:0000313" key="1">
    <source>
        <dbReference type="EMBL" id="QJA93540.1"/>
    </source>
</evidence>
<sequence>MKMKKSEVFTKLVDKHYSPLVIRKYTHWGFPIYIGLIADNDLSNLDDLVRNFMSEKAVDGWVNDIQKLRNLAGAFTEFLVDSYERSEGVAVVFYVDKMFVSSLYGDFMNHTACRIEFYSLLTMSTGV</sequence>
<organism evidence="1">
    <name type="scientific">viral metagenome</name>
    <dbReference type="NCBI Taxonomy" id="1070528"/>
    <lineage>
        <taxon>unclassified sequences</taxon>
        <taxon>metagenomes</taxon>
        <taxon>organismal metagenomes</taxon>
    </lineage>
</organism>
<accession>A0A6M3LFI2</accession>
<name>A0A6M3LFI2_9ZZZZ</name>
<reference evidence="1" key="1">
    <citation type="submission" date="2020-03" db="EMBL/GenBank/DDBJ databases">
        <title>The deep terrestrial virosphere.</title>
        <authorList>
            <person name="Holmfeldt K."/>
            <person name="Nilsson E."/>
            <person name="Simone D."/>
            <person name="Lopez-Fernandez M."/>
            <person name="Wu X."/>
            <person name="de Brujin I."/>
            <person name="Lundin D."/>
            <person name="Andersson A."/>
            <person name="Bertilsson S."/>
            <person name="Dopson M."/>
        </authorList>
    </citation>
    <scope>NUCLEOTIDE SEQUENCE</scope>
    <source>
        <strain evidence="1">MM415B04191</strain>
    </source>
</reference>
<protein>
    <submittedName>
        <fullName evidence="1">Uncharacterized protein</fullName>
    </submittedName>
</protein>